<name>A0ABN8IAK7_9NEOP</name>
<organism evidence="1 2">
    <name type="scientific">Iphiclides podalirius</name>
    <name type="common">scarce swallowtail</name>
    <dbReference type="NCBI Taxonomy" id="110791"/>
    <lineage>
        <taxon>Eukaryota</taxon>
        <taxon>Metazoa</taxon>
        <taxon>Ecdysozoa</taxon>
        <taxon>Arthropoda</taxon>
        <taxon>Hexapoda</taxon>
        <taxon>Insecta</taxon>
        <taxon>Pterygota</taxon>
        <taxon>Neoptera</taxon>
        <taxon>Endopterygota</taxon>
        <taxon>Lepidoptera</taxon>
        <taxon>Glossata</taxon>
        <taxon>Ditrysia</taxon>
        <taxon>Papilionoidea</taxon>
        <taxon>Papilionidae</taxon>
        <taxon>Papilioninae</taxon>
        <taxon>Iphiclides</taxon>
    </lineage>
</organism>
<reference evidence="1" key="1">
    <citation type="submission" date="2022-03" db="EMBL/GenBank/DDBJ databases">
        <authorList>
            <person name="Martin H S."/>
        </authorList>
    </citation>
    <scope>NUCLEOTIDE SEQUENCE</scope>
</reference>
<feature type="non-terminal residue" evidence="1">
    <location>
        <position position="92"/>
    </location>
</feature>
<proteinExistence type="predicted"/>
<sequence length="92" mass="10171">MHNAVRKLVNGYTPRTQTLWPNALAQYVGPMHWPNTLAQCVLGPFGVLAPWRRRCTAATVNASWKAPCSFRENWPKSGFGIRVLGAPPRGAV</sequence>
<accession>A0ABN8IAK7</accession>
<evidence type="ECO:0000313" key="2">
    <source>
        <dbReference type="Proteomes" id="UP000837857"/>
    </source>
</evidence>
<gene>
    <name evidence="1" type="ORF">IPOD504_LOCUS7856</name>
</gene>
<evidence type="ECO:0000313" key="1">
    <source>
        <dbReference type="EMBL" id="CAH2051617.1"/>
    </source>
</evidence>
<dbReference type="EMBL" id="OW152832">
    <property type="protein sequence ID" value="CAH2051617.1"/>
    <property type="molecule type" value="Genomic_DNA"/>
</dbReference>
<keyword evidence="2" id="KW-1185">Reference proteome</keyword>
<protein>
    <submittedName>
        <fullName evidence="1">Uncharacterized protein</fullName>
    </submittedName>
</protein>
<dbReference type="Proteomes" id="UP000837857">
    <property type="component" value="Chromosome 20"/>
</dbReference>